<dbReference type="OrthoDB" id="185602at2"/>
<dbReference type="InterPro" id="IPR008979">
    <property type="entry name" value="Galactose-bd-like_sf"/>
</dbReference>
<evidence type="ECO:0000313" key="1">
    <source>
        <dbReference type="EMBL" id="TWU42218.1"/>
    </source>
</evidence>
<organism evidence="1 2">
    <name type="scientific">Novipirellula artificiosorum</name>
    <dbReference type="NCBI Taxonomy" id="2528016"/>
    <lineage>
        <taxon>Bacteria</taxon>
        <taxon>Pseudomonadati</taxon>
        <taxon>Planctomycetota</taxon>
        <taxon>Planctomycetia</taxon>
        <taxon>Pirellulales</taxon>
        <taxon>Pirellulaceae</taxon>
        <taxon>Novipirellula</taxon>
    </lineage>
</organism>
<dbReference type="InterPro" id="IPR017853">
    <property type="entry name" value="GH"/>
</dbReference>
<evidence type="ECO:0008006" key="3">
    <source>
        <dbReference type="Google" id="ProtNLM"/>
    </source>
</evidence>
<dbReference type="SUPFAM" id="SSF51445">
    <property type="entry name" value="(Trans)glycosidases"/>
    <property type="match status" value="1"/>
</dbReference>
<dbReference type="Proteomes" id="UP000319143">
    <property type="component" value="Unassembled WGS sequence"/>
</dbReference>
<dbReference type="EMBL" id="SJPV01000001">
    <property type="protein sequence ID" value="TWU42218.1"/>
    <property type="molecule type" value="Genomic_DNA"/>
</dbReference>
<protein>
    <recommendedName>
        <fullName evidence="3">CBM-cenC domain-containing protein</fullName>
    </recommendedName>
</protein>
<reference evidence="1 2" key="1">
    <citation type="submission" date="2019-02" db="EMBL/GenBank/DDBJ databases">
        <title>Deep-cultivation of Planctomycetes and their phenomic and genomic characterization uncovers novel biology.</title>
        <authorList>
            <person name="Wiegand S."/>
            <person name="Jogler M."/>
            <person name="Boedeker C."/>
            <person name="Pinto D."/>
            <person name="Vollmers J."/>
            <person name="Rivas-Marin E."/>
            <person name="Kohn T."/>
            <person name="Peeters S.H."/>
            <person name="Heuer A."/>
            <person name="Rast P."/>
            <person name="Oberbeckmann S."/>
            <person name="Bunk B."/>
            <person name="Jeske O."/>
            <person name="Meyerdierks A."/>
            <person name="Storesund J.E."/>
            <person name="Kallscheuer N."/>
            <person name="Luecker S."/>
            <person name="Lage O.M."/>
            <person name="Pohl T."/>
            <person name="Merkel B.J."/>
            <person name="Hornburger P."/>
            <person name="Mueller R.-W."/>
            <person name="Bruemmer F."/>
            <person name="Labrenz M."/>
            <person name="Spormann A.M."/>
            <person name="Op Den Camp H."/>
            <person name="Overmann J."/>
            <person name="Amann R."/>
            <person name="Jetten M.S.M."/>
            <person name="Mascher T."/>
            <person name="Medema M.H."/>
            <person name="Devos D.P."/>
            <person name="Kaster A.-K."/>
            <person name="Ovreas L."/>
            <person name="Rohde M."/>
            <person name="Galperin M.Y."/>
            <person name="Jogler C."/>
        </authorList>
    </citation>
    <scope>NUCLEOTIDE SEQUENCE [LARGE SCALE GENOMIC DNA]</scope>
    <source>
        <strain evidence="1 2">Poly41</strain>
    </source>
</reference>
<sequence>MAIFHHSICGNLARSPIIPFLLLFFVWLAPSSSRAQSLPDRFVWMFGWNLSRDSDVDEMTKVLETAAEHGINGAVMSLGLDSLSTKSPSYFRRLQQIEAVCDRHELELIPAIFSIGYGGSALVHDRNLAEGVPVVDAPFMVREGTAELVADPDVAFRNADFEAYQGNRFAGWQFHDAPGEVSFVDTAVKHSGDASLRLENFTANPHGHGRVMQQVQLHPHRCYRLSVWVRTENLKPTNSFMVQVLVGDRPIAPRKFQLSSTGDWQKLTLVFNSLDHDSVRVYAGMWGGIAGKLWVDDWAIEEIGPLNVLRRPGTPVSVKCEDGTVEFVEGEDFQRIEDPQLNPYRADGPVPSIRIPAESRIKLGETLQVSWYHSQVINASQVTICMAEPRLYEIYEQEAKLLAERLHPKRVFLNADEIRMGGTCQACGGRDMAELLGECLTKITEILRRHMPGVEIYVWSDMLDPNHNAHADYHLVNGDFNGSWNHVPEDLILAVWGNEPREESMKFFSGQGFRTLASCYYDADDLEQVRLWFKIVKGTQGARGMMYTPWEKKYELLDDFGDLIRVDF</sequence>
<comment type="caution">
    <text evidence="1">The sequence shown here is derived from an EMBL/GenBank/DDBJ whole genome shotgun (WGS) entry which is preliminary data.</text>
</comment>
<proteinExistence type="predicted"/>
<accession>A0A5C6DZZ8</accession>
<dbReference type="SUPFAM" id="SSF49785">
    <property type="entry name" value="Galactose-binding domain-like"/>
    <property type="match status" value="1"/>
</dbReference>
<dbReference type="AlphaFoldDB" id="A0A5C6DZZ8"/>
<dbReference type="RefSeq" id="WP_146524316.1">
    <property type="nucleotide sequence ID" value="NZ_SJPV01000001.1"/>
</dbReference>
<evidence type="ECO:0000313" key="2">
    <source>
        <dbReference type="Proteomes" id="UP000319143"/>
    </source>
</evidence>
<gene>
    <name evidence="1" type="ORF">Poly41_05140</name>
</gene>
<name>A0A5C6DZZ8_9BACT</name>
<dbReference type="Gene3D" id="2.60.120.260">
    <property type="entry name" value="Galactose-binding domain-like"/>
    <property type="match status" value="1"/>
</dbReference>
<dbReference type="Gene3D" id="3.20.20.80">
    <property type="entry name" value="Glycosidases"/>
    <property type="match status" value="1"/>
</dbReference>
<keyword evidence="2" id="KW-1185">Reference proteome</keyword>